<accession>F2RV90</accession>
<feature type="compositionally biased region" description="Basic residues" evidence="1">
    <location>
        <begin position="97"/>
        <end position="107"/>
    </location>
</feature>
<feature type="region of interest" description="Disordered" evidence="1">
    <location>
        <begin position="79"/>
        <end position="107"/>
    </location>
</feature>
<proteinExistence type="predicted"/>
<organism evidence="2 3">
    <name type="scientific">Trichophyton tonsurans (strain CBS 112818)</name>
    <name type="common">Scalp ringworm fungus</name>
    <dbReference type="NCBI Taxonomy" id="647933"/>
    <lineage>
        <taxon>Eukaryota</taxon>
        <taxon>Fungi</taxon>
        <taxon>Dikarya</taxon>
        <taxon>Ascomycota</taxon>
        <taxon>Pezizomycotina</taxon>
        <taxon>Eurotiomycetes</taxon>
        <taxon>Eurotiomycetidae</taxon>
        <taxon>Onygenales</taxon>
        <taxon>Arthrodermataceae</taxon>
        <taxon>Trichophyton</taxon>
    </lineage>
</organism>
<evidence type="ECO:0000313" key="2">
    <source>
        <dbReference type="EMBL" id="EGD95239.1"/>
    </source>
</evidence>
<reference evidence="3" key="1">
    <citation type="journal article" date="2012" name="MBio">
        <title>Comparative genome analysis of Trichophyton rubrum and related dermatophytes reveals candidate genes involved in infection.</title>
        <authorList>
            <person name="Martinez D.A."/>
            <person name="Oliver B.G."/>
            <person name="Graeser Y."/>
            <person name="Goldberg J.M."/>
            <person name="Li W."/>
            <person name="Martinez-Rossi N.M."/>
            <person name="Monod M."/>
            <person name="Shelest E."/>
            <person name="Barton R.C."/>
            <person name="Birch E."/>
            <person name="Brakhage A.A."/>
            <person name="Chen Z."/>
            <person name="Gurr S.J."/>
            <person name="Heiman D."/>
            <person name="Heitman J."/>
            <person name="Kosti I."/>
            <person name="Rossi A."/>
            <person name="Saif S."/>
            <person name="Samalova M."/>
            <person name="Saunders C.W."/>
            <person name="Shea T."/>
            <person name="Summerbell R.C."/>
            <person name="Xu J."/>
            <person name="Young S."/>
            <person name="Zeng Q."/>
            <person name="Birren B.W."/>
            <person name="Cuomo C.A."/>
            <person name="White T.C."/>
        </authorList>
    </citation>
    <scope>NUCLEOTIDE SEQUENCE [LARGE SCALE GENOMIC DNA]</scope>
    <source>
        <strain evidence="3">CBS 112818</strain>
    </source>
</reference>
<evidence type="ECO:0000313" key="3">
    <source>
        <dbReference type="Proteomes" id="UP000009172"/>
    </source>
</evidence>
<evidence type="ECO:0000256" key="1">
    <source>
        <dbReference type="SAM" id="MobiDB-lite"/>
    </source>
</evidence>
<dbReference type="AlphaFoldDB" id="F2RV90"/>
<dbReference type="HOGENOM" id="CLU_2005520_0_0_1"/>
<keyword evidence="3" id="KW-1185">Reference proteome</keyword>
<sequence length="128" mass="14656">MDAMRWTRTGEREKLRLQASPGVAMSAQGTFFLCSNNNININVNVNVNAWLRLATTPSPAFYLDRPAFIVGFTGTVELPEQKQRGRRRGATGENRRRQTRWLRKRPTLKTSKALVARENEYEAMAWAD</sequence>
<gene>
    <name evidence="2" type="ORF">TESG_08373</name>
</gene>
<dbReference type="Proteomes" id="UP000009172">
    <property type="component" value="Unassembled WGS sequence"/>
</dbReference>
<protein>
    <submittedName>
        <fullName evidence="2">Uncharacterized protein</fullName>
    </submittedName>
</protein>
<dbReference type="EMBL" id="GG698487">
    <property type="protein sequence ID" value="EGD95239.1"/>
    <property type="molecule type" value="Genomic_DNA"/>
</dbReference>
<name>F2RV90_TRIT1</name>